<keyword evidence="2" id="KW-1185">Reference proteome</keyword>
<reference evidence="1" key="2">
    <citation type="submission" date="2023-06" db="EMBL/GenBank/DDBJ databases">
        <authorList>
            <person name="Swenson N.G."/>
            <person name="Wegrzyn J.L."/>
            <person name="Mcevoy S.L."/>
        </authorList>
    </citation>
    <scope>NUCLEOTIDE SEQUENCE</scope>
    <source>
        <strain evidence="1">NS2018</strain>
        <tissue evidence="1">Leaf</tissue>
    </source>
</reference>
<evidence type="ECO:0000313" key="2">
    <source>
        <dbReference type="Proteomes" id="UP001168877"/>
    </source>
</evidence>
<reference evidence="1" key="1">
    <citation type="journal article" date="2022" name="Plant J.">
        <title>Strategies of tolerance reflected in two North American maple genomes.</title>
        <authorList>
            <person name="McEvoy S.L."/>
            <person name="Sezen U.U."/>
            <person name="Trouern-Trend A."/>
            <person name="McMahon S.M."/>
            <person name="Schaberg P.G."/>
            <person name="Yang J."/>
            <person name="Wegrzyn J.L."/>
            <person name="Swenson N.G."/>
        </authorList>
    </citation>
    <scope>NUCLEOTIDE SEQUENCE</scope>
    <source>
        <strain evidence="1">NS2018</strain>
    </source>
</reference>
<protein>
    <submittedName>
        <fullName evidence="1">Uncharacterized protein</fullName>
    </submittedName>
</protein>
<sequence length="129" mass="14821">MNNNDHNNNNNMLSVEDEKQRHEIDQYIRSQWLTNKTWVSRSPGTTSSFGLQLMNSGRRVSRSFGDEFMDPFVADDLRMLALEIPRGFRAQLLANVQLATEKKKLPVVDDGVPVFRKGRVVKEAIEEDI</sequence>
<comment type="caution">
    <text evidence="1">The sequence shown here is derived from an EMBL/GenBank/DDBJ whole genome shotgun (WGS) entry which is preliminary data.</text>
</comment>
<dbReference type="Proteomes" id="UP001168877">
    <property type="component" value="Unassembled WGS sequence"/>
</dbReference>
<evidence type="ECO:0000313" key="1">
    <source>
        <dbReference type="EMBL" id="KAK0605665.1"/>
    </source>
</evidence>
<gene>
    <name evidence="1" type="ORF">LWI29_029429</name>
</gene>
<dbReference type="EMBL" id="JAUESC010000002">
    <property type="protein sequence ID" value="KAK0605665.1"/>
    <property type="molecule type" value="Genomic_DNA"/>
</dbReference>
<dbReference type="AlphaFoldDB" id="A0AA39W797"/>
<organism evidence="1 2">
    <name type="scientific">Acer saccharum</name>
    <name type="common">Sugar maple</name>
    <dbReference type="NCBI Taxonomy" id="4024"/>
    <lineage>
        <taxon>Eukaryota</taxon>
        <taxon>Viridiplantae</taxon>
        <taxon>Streptophyta</taxon>
        <taxon>Embryophyta</taxon>
        <taxon>Tracheophyta</taxon>
        <taxon>Spermatophyta</taxon>
        <taxon>Magnoliopsida</taxon>
        <taxon>eudicotyledons</taxon>
        <taxon>Gunneridae</taxon>
        <taxon>Pentapetalae</taxon>
        <taxon>rosids</taxon>
        <taxon>malvids</taxon>
        <taxon>Sapindales</taxon>
        <taxon>Sapindaceae</taxon>
        <taxon>Hippocastanoideae</taxon>
        <taxon>Acereae</taxon>
        <taxon>Acer</taxon>
    </lineage>
</organism>
<proteinExistence type="predicted"/>
<name>A0AA39W797_ACESA</name>
<accession>A0AA39W797</accession>